<protein>
    <submittedName>
        <fullName evidence="1">Uncharacterized protein</fullName>
    </submittedName>
</protein>
<dbReference type="RefSeq" id="WP_113893786.1">
    <property type="nucleotide sequence ID" value="NZ_JANJGA010000006.1"/>
</dbReference>
<name>A0A366MTW5_9BACT</name>
<dbReference type="AlphaFoldDB" id="A0A366MTW5"/>
<dbReference type="Proteomes" id="UP000252669">
    <property type="component" value="Unassembled WGS sequence"/>
</dbReference>
<keyword evidence="2" id="KW-1185">Reference proteome</keyword>
<gene>
    <name evidence="1" type="ORF">CRU91_04260</name>
</gene>
<evidence type="ECO:0000313" key="2">
    <source>
        <dbReference type="Proteomes" id="UP000252669"/>
    </source>
</evidence>
<comment type="caution">
    <text evidence="1">The sequence shown here is derived from an EMBL/GenBank/DDBJ whole genome shotgun (WGS) entry which is preliminary data.</text>
</comment>
<organism evidence="1 2">
    <name type="scientific">Aliarcobacter vitoriensis</name>
    <dbReference type="NCBI Taxonomy" id="2011099"/>
    <lineage>
        <taxon>Bacteria</taxon>
        <taxon>Pseudomonadati</taxon>
        <taxon>Campylobacterota</taxon>
        <taxon>Epsilonproteobacteria</taxon>
        <taxon>Campylobacterales</taxon>
        <taxon>Arcobacteraceae</taxon>
        <taxon>Aliarcobacter</taxon>
    </lineage>
</organism>
<accession>A0A366MTW5</accession>
<evidence type="ECO:0000313" key="1">
    <source>
        <dbReference type="EMBL" id="RBQ29303.1"/>
    </source>
</evidence>
<proteinExistence type="predicted"/>
<dbReference type="EMBL" id="PDKB01000006">
    <property type="protein sequence ID" value="RBQ29303.1"/>
    <property type="molecule type" value="Genomic_DNA"/>
</dbReference>
<reference evidence="1 2" key="1">
    <citation type="submission" date="2017-10" db="EMBL/GenBank/DDBJ databases">
        <title>Genomics of the genus Arcobacter.</title>
        <authorList>
            <person name="Perez-Cataluna A."/>
            <person name="Figueras M.J."/>
        </authorList>
    </citation>
    <scope>NUCLEOTIDE SEQUENCE [LARGE SCALE GENOMIC DNA]</scope>
    <source>
        <strain evidence="1 2">CECT 9230</strain>
    </source>
</reference>
<dbReference type="OrthoDB" id="6638534at2"/>
<sequence>MILSLIERHDIENTYEKVCDVELSLVYQIKKIQDLCKKVESELDKPRETWYIGLTDFEHNVDFLINSFSVLIEYYHSWVIQQRIGLSKPDIKIDYKPIKKGDYDLVDKVLKKYGVGKTDRPELYDFDLYEKCKFRYLSDMSFFFIGKNHEIFVLNNYIKHNHMLKDYAPRVILENENFSFAYLYIHDYCANLLNNSLLRHLLNHTLDEIKDSFHDEYYKNYVIESNNESYRLLNLDIIVINGLEYIKSSDFVGLSIESLLESIKLASIDILDVMIDELDCMGITGGTNMDNFLTLKNDFKTRKNKTIYNISESKQ</sequence>